<keyword evidence="5 7" id="KW-0472">Membrane</keyword>
<keyword evidence="4 7" id="KW-1133">Transmembrane helix</keyword>
<comment type="caution">
    <text evidence="8">The sequence shown here is derived from an EMBL/GenBank/DDBJ whole genome shotgun (WGS) entry which is preliminary data.</text>
</comment>
<dbReference type="CDD" id="cd06550">
    <property type="entry name" value="TM_ABC_iron-siderophores_like"/>
    <property type="match status" value="1"/>
</dbReference>
<evidence type="ECO:0000256" key="6">
    <source>
        <dbReference type="RuleBase" id="RU003943"/>
    </source>
</evidence>
<dbReference type="SUPFAM" id="SSF81345">
    <property type="entry name" value="ABC transporter involved in vitamin B12 uptake, BtuC"/>
    <property type="match status" value="1"/>
</dbReference>
<evidence type="ECO:0000256" key="2">
    <source>
        <dbReference type="ARBA" id="ARBA00008034"/>
    </source>
</evidence>
<feature type="transmembrane region" description="Helical" evidence="7">
    <location>
        <begin position="254"/>
        <end position="272"/>
    </location>
</feature>
<feature type="transmembrane region" description="Helical" evidence="7">
    <location>
        <begin position="93"/>
        <end position="114"/>
    </location>
</feature>
<dbReference type="GO" id="GO:0043190">
    <property type="term" value="C:ATP-binding cassette (ABC) transporter complex"/>
    <property type="evidence" value="ECO:0007669"/>
    <property type="project" value="InterPro"/>
</dbReference>
<evidence type="ECO:0000313" key="8">
    <source>
        <dbReference type="EMBL" id="MBF4761519.1"/>
    </source>
</evidence>
<accession>A0A930YG20</accession>
<comment type="subcellular location">
    <subcellularLocation>
        <location evidence="6">Cell membrane</location>
        <topology evidence="6">Multi-pass membrane protein</topology>
    </subcellularLocation>
    <subcellularLocation>
        <location evidence="1">Membrane</location>
        <topology evidence="1">Multi-pass membrane protein</topology>
    </subcellularLocation>
</comment>
<name>A0A930YG20_9ACTN</name>
<dbReference type="Pfam" id="PF00950">
    <property type="entry name" value="ABC-3"/>
    <property type="match status" value="1"/>
</dbReference>
<dbReference type="AlphaFoldDB" id="A0A930YG20"/>
<dbReference type="Gene3D" id="1.10.3470.10">
    <property type="entry name" value="ABC transporter involved in vitamin B12 uptake, BtuC"/>
    <property type="match status" value="1"/>
</dbReference>
<evidence type="ECO:0000256" key="1">
    <source>
        <dbReference type="ARBA" id="ARBA00004141"/>
    </source>
</evidence>
<dbReference type="GO" id="GO:0010043">
    <property type="term" value="P:response to zinc ion"/>
    <property type="evidence" value="ECO:0007669"/>
    <property type="project" value="TreeGrafter"/>
</dbReference>
<proteinExistence type="inferred from homology"/>
<dbReference type="PANTHER" id="PTHR30477:SF0">
    <property type="entry name" value="METAL TRANSPORT SYSTEM MEMBRANE PROTEIN TM_0125-RELATED"/>
    <property type="match status" value="1"/>
</dbReference>
<comment type="similarity">
    <text evidence="2 6">Belongs to the ABC-3 integral membrane protein family.</text>
</comment>
<dbReference type="InterPro" id="IPR001626">
    <property type="entry name" value="ABC_TroCD"/>
</dbReference>
<keyword evidence="6" id="KW-0813">Transport</keyword>
<organism evidence="8 9">
    <name type="scientific">Nocardioides islandensis</name>
    <dbReference type="NCBI Taxonomy" id="433663"/>
    <lineage>
        <taxon>Bacteria</taxon>
        <taxon>Bacillati</taxon>
        <taxon>Actinomycetota</taxon>
        <taxon>Actinomycetes</taxon>
        <taxon>Propionibacteriales</taxon>
        <taxon>Nocardioidaceae</taxon>
        <taxon>Nocardioides</taxon>
    </lineage>
</organism>
<dbReference type="Proteomes" id="UP000640489">
    <property type="component" value="Unassembled WGS sequence"/>
</dbReference>
<gene>
    <name evidence="8" type="ORF">ISU07_00135</name>
</gene>
<feature type="transmembrane region" description="Helical" evidence="7">
    <location>
        <begin position="12"/>
        <end position="33"/>
    </location>
</feature>
<dbReference type="PANTHER" id="PTHR30477">
    <property type="entry name" value="ABC-TRANSPORTER METAL-BINDING PROTEIN"/>
    <property type="match status" value="1"/>
</dbReference>
<evidence type="ECO:0000256" key="4">
    <source>
        <dbReference type="ARBA" id="ARBA00022989"/>
    </source>
</evidence>
<evidence type="ECO:0000256" key="7">
    <source>
        <dbReference type="SAM" id="Phobius"/>
    </source>
</evidence>
<evidence type="ECO:0000313" key="9">
    <source>
        <dbReference type="Proteomes" id="UP000640489"/>
    </source>
</evidence>
<keyword evidence="3 6" id="KW-0812">Transmembrane</keyword>
<feature type="transmembrane region" description="Helical" evidence="7">
    <location>
        <begin position="64"/>
        <end position="81"/>
    </location>
</feature>
<evidence type="ECO:0000256" key="5">
    <source>
        <dbReference type="ARBA" id="ARBA00023136"/>
    </source>
</evidence>
<keyword evidence="9" id="KW-1185">Reference proteome</keyword>
<dbReference type="RefSeq" id="WP_194704738.1">
    <property type="nucleotide sequence ID" value="NZ_JADKPN010000001.1"/>
</dbReference>
<dbReference type="InterPro" id="IPR037294">
    <property type="entry name" value="ABC_BtuC-like"/>
</dbReference>
<reference evidence="8" key="1">
    <citation type="submission" date="2020-11" db="EMBL/GenBank/DDBJ databases">
        <title>Nocardioides sp. nov., isolated from Soil of Cynanchum wilfordii Hemsley rhizosphere.</title>
        <authorList>
            <person name="Lee J.-S."/>
            <person name="Suh M.K."/>
            <person name="Kim J.-S."/>
        </authorList>
    </citation>
    <scope>NUCLEOTIDE SEQUENCE</scope>
    <source>
        <strain evidence="8">KCTC 19275</strain>
    </source>
</reference>
<sequence length="338" mass="34964">MNIWDLLSLGFMQRALIAAVFTGLAAPAVGTYLVQRRLSLMGDGIGHVAVTGVALGLLTGTSPTWTAVVVAALGAIAIEVIRGRGHTNGDVALALMFYGGLAGGVLLTGLGGQSTSLLQSYLFGSITTISPTDVWVTVGLTVVVIVVCVGLAPQLYAVAQDPEFAKVAGLRVGAYNLAVAVLAAVSVTVAMRTVGLLLVSALMVVPVATAQQLTRSFRTTLLAAMLLGIGASVGGLLLAAYASFSANVAPGPSIVLLALAGFAAAWPLGVWLRSRRRLRAPFAPVLPEGHDVSDDHDHLEGHVHGEDCGHLAVAHGDHVDYVHDGHRHAPHGEHYDEH</sequence>
<evidence type="ECO:0000256" key="3">
    <source>
        <dbReference type="ARBA" id="ARBA00022692"/>
    </source>
</evidence>
<dbReference type="EMBL" id="JADKPN010000001">
    <property type="protein sequence ID" value="MBF4761519.1"/>
    <property type="molecule type" value="Genomic_DNA"/>
</dbReference>
<feature type="transmembrane region" description="Helical" evidence="7">
    <location>
        <begin position="134"/>
        <end position="156"/>
    </location>
</feature>
<dbReference type="GO" id="GO:0055085">
    <property type="term" value="P:transmembrane transport"/>
    <property type="evidence" value="ECO:0007669"/>
    <property type="project" value="InterPro"/>
</dbReference>
<protein>
    <submittedName>
        <fullName evidence="8">Metal ABC transporter permease</fullName>
    </submittedName>
</protein>
<feature type="transmembrane region" description="Helical" evidence="7">
    <location>
        <begin position="222"/>
        <end position="242"/>
    </location>
</feature>